<reference evidence="1 2" key="1">
    <citation type="submission" date="2017-09" db="EMBL/GenBank/DDBJ databases">
        <title>Large-scale bioinformatics analysis of Bacillus genomes uncovers conserved roles of natural products in bacterial physiology.</title>
        <authorList>
            <consortium name="Agbiome Team Llc"/>
            <person name="Bleich R.M."/>
            <person name="Kirk G.J."/>
            <person name="Santa Maria K.C."/>
            <person name="Allen S.E."/>
            <person name="Farag S."/>
            <person name="Shank E.A."/>
            <person name="Bowers A."/>
        </authorList>
    </citation>
    <scope>NUCLEOTIDE SEQUENCE [LARGE SCALE GENOMIC DNA]</scope>
    <source>
        <strain evidence="1 2">AFS027958</strain>
    </source>
</reference>
<sequence length="69" mass="8170">METNFEVKTVGVEYTCDECEEGEMFHQEGRDKMLLADPPQFEHVCTKCGFKQTFLKRYPTVEYKRVITK</sequence>
<gene>
    <name evidence="1" type="ORF">CN596_04070</name>
</gene>
<dbReference type="Proteomes" id="UP000220934">
    <property type="component" value="Unassembled WGS sequence"/>
</dbReference>
<evidence type="ECO:0000313" key="2">
    <source>
        <dbReference type="Proteomes" id="UP000220934"/>
    </source>
</evidence>
<accession>A0AB36SRA9</accession>
<organism evidence="1 2">
    <name type="scientific">Bacillus toyonensis</name>
    <dbReference type="NCBI Taxonomy" id="155322"/>
    <lineage>
        <taxon>Bacteria</taxon>
        <taxon>Bacillati</taxon>
        <taxon>Bacillota</taxon>
        <taxon>Bacilli</taxon>
        <taxon>Bacillales</taxon>
        <taxon>Bacillaceae</taxon>
        <taxon>Bacillus</taxon>
        <taxon>Bacillus cereus group</taxon>
    </lineage>
</organism>
<proteinExistence type="predicted"/>
<comment type="caution">
    <text evidence="1">The sequence shown here is derived from an EMBL/GenBank/DDBJ whole genome shotgun (WGS) entry which is preliminary data.</text>
</comment>
<name>A0AB36SRA9_9BACI</name>
<dbReference type="AlphaFoldDB" id="A0AB36SRA9"/>
<dbReference type="RefSeq" id="WP_098060232.1">
    <property type="nucleotide sequence ID" value="NZ_NUAJ01000005.1"/>
</dbReference>
<protein>
    <submittedName>
        <fullName evidence="1">Uncharacterized protein</fullName>
    </submittedName>
</protein>
<dbReference type="EMBL" id="NUAJ01000005">
    <property type="protein sequence ID" value="PEN57131.1"/>
    <property type="molecule type" value="Genomic_DNA"/>
</dbReference>
<evidence type="ECO:0000313" key="1">
    <source>
        <dbReference type="EMBL" id="PEN57131.1"/>
    </source>
</evidence>